<comment type="caution">
    <text evidence="2">The sequence shown here is derived from an EMBL/GenBank/DDBJ whole genome shotgun (WGS) entry which is preliminary data.</text>
</comment>
<accession>A0A916SIE8</accession>
<reference evidence="2" key="1">
    <citation type="journal article" date="2014" name="Int. J. Syst. Evol. Microbiol.">
        <title>Complete genome sequence of Corynebacterium casei LMG S-19264T (=DSM 44701T), isolated from a smear-ripened cheese.</title>
        <authorList>
            <consortium name="US DOE Joint Genome Institute (JGI-PGF)"/>
            <person name="Walter F."/>
            <person name="Albersmeier A."/>
            <person name="Kalinowski J."/>
            <person name="Ruckert C."/>
        </authorList>
    </citation>
    <scope>NUCLEOTIDE SEQUENCE</scope>
    <source>
        <strain evidence="2">CGMCC 1.15322</strain>
    </source>
</reference>
<proteinExistence type="predicted"/>
<dbReference type="RefSeq" id="WP_188708565.1">
    <property type="nucleotide sequence ID" value="NZ_BMIG01000007.1"/>
</dbReference>
<feature type="domain" description="Gamma-glutamylcyclotransferase AIG2-like" evidence="1">
    <location>
        <begin position="9"/>
        <end position="130"/>
    </location>
</feature>
<dbReference type="AlphaFoldDB" id="A0A916SIE8"/>
<sequence length="136" mass="14836">MTTPATRHVFVYGTLRRGEVRDITRLQPAPVFVGMASVAGRLYDLGSYPGLLLGGANRVTGEIYAISAELERLLDEIEEVWPLQTGEYRKREVEVQREGAGSAAGPVCLVYEIDASRLAGCPVITSGDWRLRTPAS</sequence>
<keyword evidence="3" id="KW-1185">Reference proteome</keyword>
<evidence type="ECO:0000259" key="1">
    <source>
        <dbReference type="Pfam" id="PF06094"/>
    </source>
</evidence>
<dbReference type="EMBL" id="BMIG01000007">
    <property type="protein sequence ID" value="GGB00664.1"/>
    <property type="molecule type" value="Genomic_DNA"/>
</dbReference>
<evidence type="ECO:0000313" key="3">
    <source>
        <dbReference type="Proteomes" id="UP000620596"/>
    </source>
</evidence>
<protein>
    <submittedName>
        <fullName evidence="2">Gamma-glutamylcyclotransferase</fullName>
    </submittedName>
</protein>
<evidence type="ECO:0000313" key="2">
    <source>
        <dbReference type="EMBL" id="GGB00664.1"/>
    </source>
</evidence>
<dbReference type="Gene3D" id="3.10.490.10">
    <property type="entry name" value="Gamma-glutamyl cyclotransferase-like"/>
    <property type="match status" value="1"/>
</dbReference>
<dbReference type="Proteomes" id="UP000620596">
    <property type="component" value="Unassembled WGS sequence"/>
</dbReference>
<name>A0A916SIE8_9BURK</name>
<organism evidence="2 3">
    <name type="scientific">Polaromonas eurypsychrophila</name>
    <dbReference type="NCBI Taxonomy" id="1614635"/>
    <lineage>
        <taxon>Bacteria</taxon>
        <taxon>Pseudomonadati</taxon>
        <taxon>Pseudomonadota</taxon>
        <taxon>Betaproteobacteria</taxon>
        <taxon>Burkholderiales</taxon>
        <taxon>Comamonadaceae</taxon>
        <taxon>Polaromonas</taxon>
    </lineage>
</organism>
<dbReference type="Pfam" id="PF06094">
    <property type="entry name" value="GGACT"/>
    <property type="match status" value="1"/>
</dbReference>
<dbReference type="InterPro" id="IPR013024">
    <property type="entry name" value="GGCT-like"/>
</dbReference>
<reference evidence="2" key="2">
    <citation type="submission" date="2020-09" db="EMBL/GenBank/DDBJ databases">
        <authorList>
            <person name="Sun Q."/>
            <person name="Zhou Y."/>
        </authorList>
    </citation>
    <scope>NUCLEOTIDE SEQUENCE</scope>
    <source>
        <strain evidence="2">CGMCC 1.15322</strain>
    </source>
</reference>
<dbReference type="InterPro" id="IPR009288">
    <property type="entry name" value="AIG2-like_dom"/>
</dbReference>
<dbReference type="SUPFAM" id="SSF110857">
    <property type="entry name" value="Gamma-glutamyl cyclotransferase-like"/>
    <property type="match status" value="1"/>
</dbReference>
<gene>
    <name evidence="2" type="ORF">GCM10011496_22060</name>
</gene>
<dbReference type="CDD" id="cd06661">
    <property type="entry name" value="GGCT_like"/>
    <property type="match status" value="1"/>
</dbReference>
<dbReference type="InterPro" id="IPR036568">
    <property type="entry name" value="GGCT-like_sf"/>
</dbReference>